<dbReference type="InterPro" id="IPR052035">
    <property type="entry name" value="ZnF_BED_domain_contain"/>
</dbReference>
<dbReference type="EMBL" id="JACGWL010000004">
    <property type="protein sequence ID" value="KAK4404400.1"/>
    <property type="molecule type" value="Genomic_DNA"/>
</dbReference>
<dbReference type="Proteomes" id="UP001289374">
    <property type="component" value="Unassembled WGS sequence"/>
</dbReference>
<proteinExistence type="predicted"/>
<name>A0AAE1X366_9LAMI</name>
<dbReference type="PANTHER" id="PTHR46481:SF11">
    <property type="entry name" value="ZINC FINGER BED DOMAIN-CONTAINING PROTEIN RICESLEEPER 2-LIKE"/>
    <property type="match status" value="1"/>
</dbReference>
<sequence length="165" mass="18520">MVSRNTVKSDIMRIYNDEKVKCYQLLDKFKFVYVLAPHTVEVLAQAFSETLIDWNIDRKLSTITVDNCPTNDAMFHHLLDKFPTKDMPIDGINTGSKESSSISGGLGSAMSFVASGTSDAFDDLDMYDQYVTLSSISTTTVTSELDMYLDECVLPRTPDFDILSW</sequence>
<protein>
    <submittedName>
        <fullName evidence="1">Uncharacterized protein</fullName>
    </submittedName>
</protein>
<dbReference type="AlphaFoldDB" id="A0AAE1X366"/>
<evidence type="ECO:0000313" key="1">
    <source>
        <dbReference type="EMBL" id="KAK4404400.1"/>
    </source>
</evidence>
<evidence type="ECO:0000313" key="2">
    <source>
        <dbReference type="Proteomes" id="UP001289374"/>
    </source>
</evidence>
<keyword evidence="2" id="KW-1185">Reference proteome</keyword>
<organism evidence="1 2">
    <name type="scientific">Sesamum angolense</name>
    <dbReference type="NCBI Taxonomy" id="2727404"/>
    <lineage>
        <taxon>Eukaryota</taxon>
        <taxon>Viridiplantae</taxon>
        <taxon>Streptophyta</taxon>
        <taxon>Embryophyta</taxon>
        <taxon>Tracheophyta</taxon>
        <taxon>Spermatophyta</taxon>
        <taxon>Magnoliopsida</taxon>
        <taxon>eudicotyledons</taxon>
        <taxon>Gunneridae</taxon>
        <taxon>Pentapetalae</taxon>
        <taxon>asterids</taxon>
        <taxon>lamiids</taxon>
        <taxon>Lamiales</taxon>
        <taxon>Pedaliaceae</taxon>
        <taxon>Sesamum</taxon>
    </lineage>
</organism>
<dbReference type="PANTHER" id="PTHR46481">
    <property type="entry name" value="ZINC FINGER BED DOMAIN-CONTAINING PROTEIN 4"/>
    <property type="match status" value="1"/>
</dbReference>
<gene>
    <name evidence="1" type="ORF">Sango_0808600</name>
</gene>
<reference evidence="1" key="2">
    <citation type="journal article" date="2024" name="Plant">
        <title>Genomic evolution and insights into agronomic trait innovations of Sesamum species.</title>
        <authorList>
            <person name="Miao H."/>
            <person name="Wang L."/>
            <person name="Qu L."/>
            <person name="Liu H."/>
            <person name="Sun Y."/>
            <person name="Le M."/>
            <person name="Wang Q."/>
            <person name="Wei S."/>
            <person name="Zheng Y."/>
            <person name="Lin W."/>
            <person name="Duan Y."/>
            <person name="Cao H."/>
            <person name="Xiong S."/>
            <person name="Wang X."/>
            <person name="Wei L."/>
            <person name="Li C."/>
            <person name="Ma Q."/>
            <person name="Ju M."/>
            <person name="Zhao R."/>
            <person name="Li G."/>
            <person name="Mu C."/>
            <person name="Tian Q."/>
            <person name="Mei H."/>
            <person name="Zhang T."/>
            <person name="Gao T."/>
            <person name="Zhang H."/>
        </authorList>
    </citation>
    <scope>NUCLEOTIDE SEQUENCE</scope>
    <source>
        <strain evidence="1">K16</strain>
    </source>
</reference>
<accession>A0AAE1X366</accession>
<reference evidence="1" key="1">
    <citation type="submission" date="2020-06" db="EMBL/GenBank/DDBJ databases">
        <authorList>
            <person name="Li T."/>
            <person name="Hu X."/>
            <person name="Zhang T."/>
            <person name="Song X."/>
            <person name="Zhang H."/>
            <person name="Dai N."/>
            <person name="Sheng W."/>
            <person name="Hou X."/>
            <person name="Wei L."/>
        </authorList>
    </citation>
    <scope>NUCLEOTIDE SEQUENCE</scope>
    <source>
        <strain evidence="1">K16</strain>
        <tissue evidence="1">Leaf</tissue>
    </source>
</reference>
<comment type="caution">
    <text evidence="1">The sequence shown here is derived from an EMBL/GenBank/DDBJ whole genome shotgun (WGS) entry which is preliminary data.</text>
</comment>